<evidence type="ECO:0000313" key="2">
    <source>
        <dbReference type="EMBL" id="GAA2372481.1"/>
    </source>
</evidence>
<evidence type="ECO:0000259" key="1">
    <source>
        <dbReference type="PROSITE" id="PS50056"/>
    </source>
</evidence>
<dbReference type="SUPFAM" id="SSF52799">
    <property type="entry name" value="(Phosphotyrosine protein) phosphatases II"/>
    <property type="match status" value="1"/>
</dbReference>
<dbReference type="InterPro" id="IPR026893">
    <property type="entry name" value="Tyr/Ser_Pase_IphP-type"/>
</dbReference>
<dbReference type="RefSeq" id="WP_344617341.1">
    <property type="nucleotide sequence ID" value="NZ_BAAARV010000074.1"/>
</dbReference>
<name>A0ABN3H8L1_9ACTN</name>
<dbReference type="EMBL" id="BAAARV010000074">
    <property type="protein sequence ID" value="GAA2372481.1"/>
    <property type="molecule type" value="Genomic_DNA"/>
</dbReference>
<feature type="domain" description="Tyrosine specific protein phosphatases" evidence="1">
    <location>
        <begin position="115"/>
        <end position="154"/>
    </location>
</feature>
<dbReference type="Proteomes" id="UP001501444">
    <property type="component" value="Unassembled WGS sequence"/>
</dbReference>
<dbReference type="InterPro" id="IPR016130">
    <property type="entry name" value="Tyr_Pase_AS"/>
</dbReference>
<dbReference type="InterPro" id="IPR000387">
    <property type="entry name" value="Tyr_Pase_dom"/>
</dbReference>
<keyword evidence="3" id="KW-1185">Reference proteome</keyword>
<dbReference type="PROSITE" id="PS00383">
    <property type="entry name" value="TYR_PHOSPHATASE_1"/>
    <property type="match status" value="1"/>
</dbReference>
<dbReference type="InterPro" id="IPR029021">
    <property type="entry name" value="Prot-tyrosine_phosphatase-like"/>
</dbReference>
<reference evidence="2 3" key="1">
    <citation type="journal article" date="2019" name="Int. J. Syst. Evol. Microbiol.">
        <title>The Global Catalogue of Microorganisms (GCM) 10K type strain sequencing project: providing services to taxonomists for standard genome sequencing and annotation.</title>
        <authorList>
            <consortium name="The Broad Institute Genomics Platform"/>
            <consortium name="The Broad Institute Genome Sequencing Center for Infectious Disease"/>
            <person name="Wu L."/>
            <person name="Ma J."/>
        </authorList>
    </citation>
    <scope>NUCLEOTIDE SEQUENCE [LARGE SCALE GENOMIC DNA]</scope>
    <source>
        <strain evidence="2 3">JCM 3272</strain>
    </source>
</reference>
<evidence type="ECO:0000313" key="3">
    <source>
        <dbReference type="Proteomes" id="UP001501444"/>
    </source>
</evidence>
<gene>
    <name evidence="2" type="ORF">GCM10010170_074720</name>
</gene>
<dbReference type="Gene3D" id="3.90.190.10">
    <property type="entry name" value="Protein tyrosine phosphatase superfamily"/>
    <property type="match status" value="1"/>
</dbReference>
<dbReference type="Pfam" id="PF13350">
    <property type="entry name" value="Y_phosphatase3"/>
    <property type="match status" value="1"/>
</dbReference>
<proteinExistence type="predicted"/>
<organism evidence="2 3">
    <name type="scientific">Dactylosporangium salmoneum</name>
    <dbReference type="NCBI Taxonomy" id="53361"/>
    <lineage>
        <taxon>Bacteria</taxon>
        <taxon>Bacillati</taxon>
        <taxon>Actinomycetota</taxon>
        <taxon>Actinomycetes</taxon>
        <taxon>Micromonosporales</taxon>
        <taxon>Micromonosporaceae</taxon>
        <taxon>Dactylosporangium</taxon>
    </lineage>
</organism>
<comment type="caution">
    <text evidence="2">The sequence shown here is derived from an EMBL/GenBank/DDBJ whole genome shotgun (WGS) entry which is preliminary data.</text>
</comment>
<protein>
    <submittedName>
        <fullName evidence="2">Tyrosine-protein phosphatase</fullName>
    </submittedName>
</protein>
<accession>A0ABN3H8L1</accession>
<sequence>MSRDLEWDGCYNVRDLGGLAGAAGARTRWGAVVRCDTLDRLSGRGWGSVAAHGVRTVIDLRTPGEHRVGTGYRPDWLTVISLPLDDDPADAGLREYFGTPVYLRSLLERRPRRCAEVLAALAAAPAGGVAVHCVAGRDRTGIIALLLLALAGVDPHAIAEDYERSGERLRPLYAALGEVDRGGLALGRLAAEGFDTRQALVDLAGGLDVAAYLRAAGLSAADLDTLRARFIGTPE</sequence>
<dbReference type="PROSITE" id="PS50056">
    <property type="entry name" value="TYR_PHOSPHATASE_2"/>
    <property type="match status" value="1"/>
</dbReference>